<reference evidence="8" key="1">
    <citation type="submission" date="2021-03" db="EMBL/GenBank/DDBJ databases">
        <authorList>
            <person name="Tagirdzhanova G."/>
        </authorList>
    </citation>
    <scope>NUCLEOTIDE SEQUENCE</scope>
</reference>
<evidence type="ECO:0000256" key="4">
    <source>
        <dbReference type="ARBA" id="ARBA00023136"/>
    </source>
</evidence>
<dbReference type="FunFam" id="1.20.1250.20:FF:000011">
    <property type="entry name" value="MFS multidrug transporter, putative"/>
    <property type="match status" value="1"/>
</dbReference>
<dbReference type="PANTHER" id="PTHR23502:SF60">
    <property type="entry name" value="MAJOR FACILITATOR SUPERFAMILY (MFS) PROFILE DOMAIN-CONTAINING PROTEIN-RELATED"/>
    <property type="match status" value="1"/>
</dbReference>
<evidence type="ECO:0000313" key="9">
    <source>
        <dbReference type="Proteomes" id="UP000664534"/>
    </source>
</evidence>
<dbReference type="Gene3D" id="1.20.1250.20">
    <property type="entry name" value="MFS general substrate transporter like domains"/>
    <property type="match status" value="1"/>
</dbReference>
<feature type="transmembrane region" description="Helical" evidence="6">
    <location>
        <begin position="248"/>
        <end position="269"/>
    </location>
</feature>
<feature type="compositionally biased region" description="Basic and acidic residues" evidence="5">
    <location>
        <begin position="31"/>
        <end position="50"/>
    </location>
</feature>
<dbReference type="Pfam" id="PF07690">
    <property type="entry name" value="MFS_1"/>
    <property type="match status" value="1"/>
</dbReference>
<dbReference type="InterPro" id="IPR020846">
    <property type="entry name" value="MFS_dom"/>
</dbReference>
<sequence>MSDSLKTEAAASSSPDSTRENAANPQPNGTSEKHSSSQIDRAVRKDHTDTTVENEMELSRSQDQRTRPKDEGTDKDLEKGPPAGEKPKPTKETSKDPNLLTWNGPNDPENPKNWNRGKKWAVTGIVASYAFISPLSSTMIAPALDAIATEFRINSAVESQVSLSIFVLAYALGPLFLGPLSEIFGRVIVLQLSNLWYLAFNIGCGFCTSKSQMIAFRFLSGLGGSAPLAVGGGVLADCWKPEERGRALSIYSLAPLLGPVVGPVVGGFITEYTTWRWVFWSSSVAAGAIQVLGFIFLAESYAPTLLQWKAQKLRKETGNKELHTPFDTPEKNMANTLKTGFIRPLKLIGTQMVVQIMGLYMAYIYGTLYLVLATFPAVWTGRYHESTGIGTLNYISLGIGFFVGAMVCGLLQDRVYGALKKRHNGVGRPEFRIPLMVPGSMLMPIGLFWYGWSAQAHVHWIVPNIGSCILGAGVILGFQCIQTFLIDTYMRYAASAIGAGTVLRSLCGFAFPLFAPDMYDRLGYGWGNSLLAFVAIFLGVPGPWFLWKYGEKLRAKSTFAAGGGH</sequence>
<feature type="transmembrane region" description="Helical" evidence="6">
    <location>
        <begin position="187"/>
        <end position="208"/>
    </location>
</feature>
<feature type="transmembrane region" description="Helical" evidence="6">
    <location>
        <begin position="352"/>
        <end position="372"/>
    </location>
</feature>
<evidence type="ECO:0000256" key="5">
    <source>
        <dbReference type="SAM" id="MobiDB-lite"/>
    </source>
</evidence>
<dbReference type="SUPFAM" id="SSF103473">
    <property type="entry name" value="MFS general substrate transporter"/>
    <property type="match status" value="1"/>
</dbReference>
<evidence type="ECO:0000256" key="1">
    <source>
        <dbReference type="ARBA" id="ARBA00004141"/>
    </source>
</evidence>
<feature type="transmembrane region" description="Helical" evidence="6">
    <location>
        <begin position="493"/>
        <end position="514"/>
    </location>
</feature>
<evidence type="ECO:0000313" key="8">
    <source>
        <dbReference type="EMBL" id="CAF9919440.1"/>
    </source>
</evidence>
<comment type="subcellular location">
    <subcellularLocation>
        <location evidence="1">Membrane</location>
        <topology evidence="1">Multi-pass membrane protein</topology>
    </subcellularLocation>
</comment>
<dbReference type="InterPro" id="IPR011701">
    <property type="entry name" value="MFS"/>
</dbReference>
<feature type="transmembrane region" description="Helical" evidence="6">
    <location>
        <begin position="120"/>
        <end position="141"/>
    </location>
</feature>
<feature type="transmembrane region" description="Helical" evidence="6">
    <location>
        <begin position="526"/>
        <end position="547"/>
    </location>
</feature>
<dbReference type="CDD" id="cd17323">
    <property type="entry name" value="MFS_Tpo1_MDR_like"/>
    <property type="match status" value="1"/>
</dbReference>
<evidence type="ECO:0000256" key="6">
    <source>
        <dbReference type="SAM" id="Phobius"/>
    </source>
</evidence>
<feature type="transmembrane region" description="Helical" evidence="6">
    <location>
        <begin position="392"/>
        <end position="412"/>
    </location>
</feature>
<feature type="domain" description="Major facilitator superfamily (MFS) profile" evidence="7">
    <location>
        <begin position="122"/>
        <end position="554"/>
    </location>
</feature>
<dbReference type="OrthoDB" id="6770063at2759"/>
<feature type="compositionally biased region" description="Basic and acidic residues" evidence="5">
    <location>
        <begin position="57"/>
        <end position="95"/>
    </location>
</feature>
<evidence type="ECO:0000256" key="3">
    <source>
        <dbReference type="ARBA" id="ARBA00022989"/>
    </source>
</evidence>
<dbReference type="AlphaFoldDB" id="A0A8H3F9D8"/>
<dbReference type="Proteomes" id="UP000664534">
    <property type="component" value="Unassembled WGS sequence"/>
</dbReference>
<dbReference type="EMBL" id="CAJPDT010000023">
    <property type="protein sequence ID" value="CAF9919440.1"/>
    <property type="molecule type" value="Genomic_DNA"/>
</dbReference>
<feature type="compositionally biased region" description="Polar residues" evidence="5">
    <location>
        <begin position="1"/>
        <end position="30"/>
    </location>
</feature>
<gene>
    <name evidence="8" type="ORF">IMSHALPRED_004623</name>
</gene>
<accession>A0A8H3F9D8</accession>
<keyword evidence="3 6" id="KW-1133">Transmembrane helix</keyword>
<dbReference type="PANTHER" id="PTHR23502">
    <property type="entry name" value="MAJOR FACILITATOR SUPERFAMILY"/>
    <property type="match status" value="1"/>
</dbReference>
<feature type="region of interest" description="Disordered" evidence="5">
    <location>
        <begin position="1"/>
        <end position="116"/>
    </location>
</feature>
<keyword evidence="4 6" id="KW-0472">Membrane</keyword>
<organism evidence="8 9">
    <name type="scientific">Imshaugia aleurites</name>
    <dbReference type="NCBI Taxonomy" id="172621"/>
    <lineage>
        <taxon>Eukaryota</taxon>
        <taxon>Fungi</taxon>
        <taxon>Dikarya</taxon>
        <taxon>Ascomycota</taxon>
        <taxon>Pezizomycotina</taxon>
        <taxon>Lecanoromycetes</taxon>
        <taxon>OSLEUM clade</taxon>
        <taxon>Lecanoromycetidae</taxon>
        <taxon>Lecanorales</taxon>
        <taxon>Lecanorineae</taxon>
        <taxon>Parmeliaceae</taxon>
        <taxon>Imshaugia</taxon>
    </lineage>
</organism>
<evidence type="ECO:0000259" key="7">
    <source>
        <dbReference type="PROSITE" id="PS50850"/>
    </source>
</evidence>
<dbReference type="PROSITE" id="PS50850">
    <property type="entry name" value="MFS"/>
    <property type="match status" value="1"/>
</dbReference>
<feature type="transmembrane region" description="Helical" evidence="6">
    <location>
        <begin position="161"/>
        <end position="180"/>
    </location>
</feature>
<dbReference type="InterPro" id="IPR036259">
    <property type="entry name" value="MFS_trans_sf"/>
</dbReference>
<keyword evidence="2 6" id="KW-0812">Transmembrane</keyword>
<comment type="caution">
    <text evidence="8">The sequence shown here is derived from an EMBL/GenBank/DDBJ whole genome shotgun (WGS) entry which is preliminary data.</text>
</comment>
<dbReference type="GO" id="GO:0022857">
    <property type="term" value="F:transmembrane transporter activity"/>
    <property type="evidence" value="ECO:0007669"/>
    <property type="project" value="InterPro"/>
</dbReference>
<feature type="transmembrane region" description="Helical" evidence="6">
    <location>
        <begin position="458"/>
        <end position="481"/>
    </location>
</feature>
<proteinExistence type="predicted"/>
<feature type="transmembrane region" description="Helical" evidence="6">
    <location>
        <begin position="214"/>
        <end position="236"/>
    </location>
</feature>
<feature type="transmembrane region" description="Helical" evidence="6">
    <location>
        <begin position="275"/>
        <end position="298"/>
    </location>
</feature>
<evidence type="ECO:0000256" key="2">
    <source>
        <dbReference type="ARBA" id="ARBA00022692"/>
    </source>
</evidence>
<keyword evidence="9" id="KW-1185">Reference proteome</keyword>
<feature type="transmembrane region" description="Helical" evidence="6">
    <location>
        <begin position="433"/>
        <end position="452"/>
    </location>
</feature>
<protein>
    <recommendedName>
        <fullName evidence="7">Major facilitator superfamily (MFS) profile domain-containing protein</fullName>
    </recommendedName>
</protein>
<name>A0A8H3F9D8_9LECA</name>
<dbReference type="GO" id="GO:0016020">
    <property type="term" value="C:membrane"/>
    <property type="evidence" value="ECO:0007669"/>
    <property type="project" value="UniProtKB-SubCell"/>
</dbReference>